<dbReference type="Pfam" id="PF13419">
    <property type="entry name" value="HAD_2"/>
    <property type="match status" value="1"/>
</dbReference>
<keyword evidence="3" id="KW-0460">Magnesium</keyword>
<dbReference type="Gene3D" id="3.40.50.1000">
    <property type="entry name" value="HAD superfamily/HAD-like"/>
    <property type="match status" value="1"/>
</dbReference>
<comment type="cofactor">
    <cofactor evidence="1">
        <name>Mg(2+)</name>
        <dbReference type="ChEBI" id="CHEBI:18420"/>
    </cofactor>
</comment>
<evidence type="ECO:0000313" key="6">
    <source>
        <dbReference type="Proteomes" id="UP001168821"/>
    </source>
</evidence>
<dbReference type="EMBL" id="JALNTZ010000006">
    <property type="protein sequence ID" value="KAJ3648152.1"/>
    <property type="molecule type" value="Genomic_DNA"/>
</dbReference>
<dbReference type="InterPro" id="IPR041492">
    <property type="entry name" value="HAD_2"/>
</dbReference>
<gene>
    <name evidence="5" type="ORF">Zmor_019975</name>
</gene>
<reference evidence="5" key="1">
    <citation type="journal article" date="2023" name="G3 (Bethesda)">
        <title>Whole genome assemblies of Zophobas morio and Tenebrio molitor.</title>
        <authorList>
            <person name="Kaur S."/>
            <person name="Stinson S.A."/>
            <person name="diCenzo G.C."/>
        </authorList>
    </citation>
    <scope>NUCLEOTIDE SEQUENCE</scope>
    <source>
        <strain evidence="5">QUZm001</strain>
    </source>
</reference>
<dbReference type="PANTHER" id="PTHR46470">
    <property type="entry name" value="N-ACYLNEURAMINATE-9-PHOSPHATASE"/>
    <property type="match status" value="1"/>
</dbReference>
<dbReference type="InterPro" id="IPR023214">
    <property type="entry name" value="HAD_sf"/>
</dbReference>
<dbReference type="InterPro" id="IPR051400">
    <property type="entry name" value="HAD-like_hydrolase"/>
</dbReference>
<evidence type="ECO:0008006" key="7">
    <source>
        <dbReference type="Google" id="ProtNLM"/>
    </source>
</evidence>
<dbReference type="GO" id="GO:0050124">
    <property type="term" value="F:N-acylneuraminate-9-phosphatase activity"/>
    <property type="evidence" value="ECO:0007669"/>
    <property type="project" value="TreeGrafter"/>
</dbReference>
<evidence type="ECO:0000313" key="5">
    <source>
        <dbReference type="EMBL" id="KAJ3648152.1"/>
    </source>
</evidence>
<keyword evidence="6" id="KW-1185">Reference proteome</keyword>
<dbReference type="NCBIfam" id="TIGR01509">
    <property type="entry name" value="HAD-SF-IA-v3"/>
    <property type="match status" value="1"/>
</dbReference>
<comment type="caution">
    <text evidence="5">The sequence shown here is derived from an EMBL/GenBank/DDBJ whole genome shotgun (WGS) entry which is preliminary data.</text>
</comment>
<sequence length="273" mass="31400">MIYRPKNNNSKLESAHNKTATQKAESVYHRDNHRRRFYFRLAQILWEKWAIPVDLATAASKAYLRAFRKCPENLSMSLDAWRRLLWAQALGDQYNKYAGDVYQTWLQLRYDHLALSSDVKTLLQKLRQHYFVGLITNGTSRAQWEKISLLHLEKFFDVVVVSGDLPWEKPHRKIFHVACDYLGVEPQQCIMVGDKLETDILGGLEANLGGTVWVPLSSIEMGEEDPRPDYVLKNVIDLPSLLPKNPKVPRFRSKLRVSMPDLDDSNSNGSDGS</sequence>
<evidence type="ECO:0000256" key="2">
    <source>
        <dbReference type="ARBA" id="ARBA00022801"/>
    </source>
</evidence>
<dbReference type="InterPro" id="IPR036412">
    <property type="entry name" value="HAD-like_sf"/>
</dbReference>
<dbReference type="InterPro" id="IPR006439">
    <property type="entry name" value="HAD-SF_hydro_IA"/>
</dbReference>
<dbReference type="GO" id="GO:0046380">
    <property type="term" value="P:N-acetylneuraminate biosynthetic process"/>
    <property type="evidence" value="ECO:0007669"/>
    <property type="project" value="TreeGrafter"/>
</dbReference>
<dbReference type="NCBIfam" id="TIGR01549">
    <property type="entry name" value="HAD-SF-IA-v1"/>
    <property type="match status" value="1"/>
</dbReference>
<feature type="region of interest" description="Disordered" evidence="4">
    <location>
        <begin position="1"/>
        <end position="27"/>
    </location>
</feature>
<dbReference type="Proteomes" id="UP001168821">
    <property type="component" value="Unassembled WGS sequence"/>
</dbReference>
<evidence type="ECO:0000256" key="4">
    <source>
        <dbReference type="SAM" id="MobiDB-lite"/>
    </source>
</evidence>
<keyword evidence="2" id="KW-0378">Hydrolase</keyword>
<organism evidence="5 6">
    <name type="scientific">Zophobas morio</name>
    <dbReference type="NCBI Taxonomy" id="2755281"/>
    <lineage>
        <taxon>Eukaryota</taxon>
        <taxon>Metazoa</taxon>
        <taxon>Ecdysozoa</taxon>
        <taxon>Arthropoda</taxon>
        <taxon>Hexapoda</taxon>
        <taxon>Insecta</taxon>
        <taxon>Pterygota</taxon>
        <taxon>Neoptera</taxon>
        <taxon>Endopterygota</taxon>
        <taxon>Coleoptera</taxon>
        <taxon>Polyphaga</taxon>
        <taxon>Cucujiformia</taxon>
        <taxon>Tenebrionidae</taxon>
        <taxon>Zophobas</taxon>
    </lineage>
</organism>
<evidence type="ECO:0000256" key="3">
    <source>
        <dbReference type="ARBA" id="ARBA00022842"/>
    </source>
</evidence>
<dbReference type="Gene3D" id="1.20.120.710">
    <property type="entry name" value="Haloacid dehalogenase hydrolase-like domain"/>
    <property type="match status" value="1"/>
</dbReference>
<dbReference type="PANTHER" id="PTHR46470:SF3">
    <property type="entry name" value="N-ACYLNEURAMINATE-9-PHOSPHATASE"/>
    <property type="match status" value="1"/>
</dbReference>
<protein>
    <recommendedName>
        <fullName evidence="7">N-acylneuraminate-9-phosphatase</fullName>
    </recommendedName>
</protein>
<name>A0AA38I2Y2_9CUCU</name>
<evidence type="ECO:0000256" key="1">
    <source>
        <dbReference type="ARBA" id="ARBA00001946"/>
    </source>
</evidence>
<dbReference type="SUPFAM" id="SSF56784">
    <property type="entry name" value="HAD-like"/>
    <property type="match status" value="1"/>
</dbReference>
<accession>A0AA38I2Y2</accession>
<dbReference type="AlphaFoldDB" id="A0AA38I2Y2"/>
<proteinExistence type="predicted"/>
<feature type="compositionally biased region" description="Polar residues" evidence="4">
    <location>
        <begin position="1"/>
        <end position="24"/>
    </location>
</feature>